<protein>
    <submittedName>
        <fullName evidence="3">Copper transporter</fullName>
    </submittedName>
</protein>
<accession>A0A4V2EL47</accession>
<dbReference type="Proteomes" id="UP000292003">
    <property type="component" value="Unassembled WGS sequence"/>
</dbReference>
<dbReference type="EMBL" id="SFCC01000018">
    <property type="protein sequence ID" value="RZQ60305.1"/>
    <property type="molecule type" value="Genomic_DNA"/>
</dbReference>
<gene>
    <name evidence="3" type="ORF">EWH70_30455</name>
</gene>
<keyword evidence="1" id="KW-0175">Coiled coil</keyword>
<dbReference type="Pfam" id="PF11382">
    <property type="entry name" value="MctB"/>
    <property type="match status" value="1"/>
</dbReference>
<keyword evidence="4" id="KW-1185">Reference proteome</keyword>
<comment type="caution">
    <text evidence="3">The sequence shown here is derived from an EMBL/GenBank/DDBJ whole genome shotgun (WGS) entry which is preliminary data.</text>
</comment>
<name>A0A4V2EL47_9PSEU</name>
<feature type="region of interest" description="Disordered" evidence="2">
    <location>
        <begin position="295"/>
        <end position="315"/>
    </location>
</feature>
<feature type="coiled-coil region" evidence="1">
    <location>
        <begin position="34"/>
        <end position="61"/>
    </location>
</feature>
<evidence type="ECO:0000313" key="4">
    <source>
        <dbReference type="Proteomes" id="UP000292003"/>
    </source>
</evidence>
<organism evidence="3 4">
    <name type="scientific">Amycolatopsis suaedae</name>
    <dbReference type="NCBI Taxonomy" id="2510978"/>
    <lineage>
        <taxon>Bacteria</taxon>
        <taxon>Bacillati</taxon>
        <taxon>Actinomycetota</taxon>
        <taxon>Actinomycetes</taxon>
        <taxon>Pseudonocardiales</taxon>
        <taxon>Pseudonocardiaceae</taxon>
        <taxon>Amycolatopsis</taxon>
    </lineage>
</organism>
<dbReference type="GO" id="GO:0055070">
    <property type="term" value="P:copper ion homeostasis"/>
    <property type="evidence" value="ECO:0007669"/>
    <property type="project" value="InterPro"/>
</dbReference>
<reference evidence="3 4" key="1">
    <citation type="submission" date="2019-02" db="EMBL/GenBank/DDBJ databases">
        <title>Draft genome sequence of Amycolatopsis sp. 8-3EHSu isolated from roots of Suaeda maritima.</title>
        <authorList>
            <person name="Duangmal K."/>
            <person name="Chantavorakit T."/>
        </authorList>
    </citation>
    <scope>NUCLEOTIDE SEQUENCE [LARGE SCALE GENOMIC DNA]</scope>
    <source>
        <strain evidence="3 4">8-3EHSu</strain>
    </source>
</reference>
<sequence length="315" mass="31446">MISLRYHIVSIAAVFLALAVGVVVGSTALNGTLLSGLSDERGELARQVSELQAERNALNARLADADAFTGSAAQKIVAGSLDKRTVVLITTEDARPGDRDALKDLVGKAGGTVTGEVQLTEAFADPAKADQLRELVARLQPAGVTFPTASDPGTLAGALLGTVLQLNKDTAQPQSAPAELAAALGGLSDGGFVKPGPDVKPAQLAIMLTGGKAAGDGAGDRASTLARFATQLDRSGAGTVLAGTPVSAEGTGALGVVRADTSATSILSTVDNVDTAAGRVTTLLALREQLEGGSGRYGIAGNAQGPAPGTSREGS</sequence>
<proteinExistence type="predicted"/>
<evidence type="ECO:0000256" key="1">
    <source>
        <dbReference type="SAM" id="Coils"/>
    </source>
</evidence>
<dbReference type="OrthoDB" id="4350157at2"/>
<evidence type="ECO:0000256" key="2">
    <source>
        <dbReference type="SAM" id="MobiDB-lite"/>
    </source>
</evidence>
<evidence type="ECO:0000313" key="3">
    <source>
        <dbReference type="EMBL" id="RZQ60305.1"/>
    </source>
</evidence>
<dbReference type="AlphaFoldDB" id="A0A4V2EL47"/>
<dbReference type="GO" id="GO:0016020">
    <property type="term" value="C:membrane"/>
    <property type="evidence" value="ECO:0007669"/>
    <property type="project" value="InterPro"/>
</dbReference>
<dbReference type="InterPro" id="IPR021522">
    <property type="entry name" value="MctB"/>
</dbReference>
<dbReference type="RefSeq" id="WP_130479005.1">
    <property type="nucleotide sequence ID" value="NZ_SFCC01000018.1"/>
</dbReference>